<dbReference type="OrthoDB" id="8203794at2"/>
<accession>A0A109K4E2</accession>
<gene>
    <name evidence="1" type="ORF">AS156_29370</name>
</gene>
<evidence type="ECO:0000313" key="1">
    <source>
        <dbReference type="EMBL" id="KWV60490.1"/>
    </source>
</evidence>
<dbReference type="AlphaFoldDB" id="A0A109K4E2"/>
<dbReference type="EMBL" id="LNCU01000019">
    <property type="protein sequence ID" value="KWV60490.1"/>
    <property type="molecule type" value="Genomic_DNA"/>
</dbReference>
<keyword evidence="2" id="KW-1185">Reference proteome</keyword>
<dbReference type="RefSeq" id="WP_066500558.1">
    <property type="nucleotide sequence ID" value="NZ_LNCU01000019.1"/>
</dbReference>
<reference evidence="1 2" key="1">
    <citation type="submission" date="2015-11" db="EMBL/GenBank/DDBJ databases">
        <title>Draft Genome Sequence of the Strain BR 10303 (Bradyrhizobium sp.) isolated from nodules of Centrolobium paraense.</title>
        <authorList>
            <person name="Zelli J.E."/>
            <person name="Simoes-Araujo J.L."/>
            <person name="Barauna A.C."/>
            <person name="Silva K."/>
        </authorList>
    </citation>
    <scope>NUCLEOTIDE SEQUENCE [LARGE SCALE GENOMIC DNA]</scope>
    <source>
        <strain evidence="1 2">BR 10303</strain>
    </source>
</reference>
<sequence>MFDDDVRALRTALEGVSKDYKQQDPQPTLLGGGPSAGAVAKLEATIERCHAYRAIAGKVLFSGGSGPIIDSHGLAVRLFDKGVHLADDVEGAVSWLMRLMTTRETTGLFKAAFWGLPVDGDVPLARQTRLMSFDALSDSHMKRIILDRAHPCYDGSQWLLQTYYDRPTAAFVETLPGFPYIRGDAAAFEVMNGAMWKVDELSILLQATCVGNPVAVALLVRIRGRRSRMGRMGEQPHVAAARDPSIR</sequence>
<evidence type="ECO:0000313" key="2">
    <source>
        <dbReference type="Proteomes" id="UP000057737"/>
    </source>
</evidence>
<protein>
    <submittedName>
        <fullName evidence="1">Uncharacterized protein</fullName>
    </submittedName>
</protein>
<name>A0A109K4E2_9BRAD</name>
<dbReference type="Proteomes" id="UP000057737">
    <property type="component" value="Unassembled WGS sequence"/>
</dbReference>
<proteinExistence type="predicted"/>
<comment type="caution">
    <text evidence="1">The sequence shown here is derived from an EMBL/GenBank/DDBJ whole genome shotgun (WGS) entry which is preliminary data.</text>
</comment>
<organism evidence="1 2">
    <name type="scientific">Bradyrhizobium macuxiense</name>
    <dbReference type="NCBI Taxonomy" id="1755647"/>
    <lineage>
        <taxon>Bacteria</taxon>
        <taxon>Pseudomonadati</taxon>
        <taxon>Pseudomonadota</taxon>
        <taxon>Alphaproteobacteria</taxon>
        <taxon>Hyphomicrobiales</taxon>
        <taxon>Nitrobacteraceae</taxon>
        <taxon>Bradyrhizobium</taxon>
    </lineage>
</organism>